<keyword evidence="6" id="KW-0479">Metal-binding</keyword>
<evidence type="ECO:0000313" key="9">
    <source>
        <dbReference type="EMBL" id="APW61754.1"/>
    </source>
</evidence>
<keyword evidence="10" id="KW-1185">Reference proteome</keyword>
<dbReference type="PROSITE" id="PS51318">
    <property type="entry name" value="TAT"/>
    <property type="match status" value="1"/>
</dbReference>
<evidence type="ECO:0000313" key="10">
    <source>
        <dbReference type="Proteomes" id="UP000186309"/>
    </source>
</evidence>
<feature type="active site" description="Proton donor 2" evidence="7">
    <location>
        <position position="523"/>
    </location>
</feature>
<dbReference type="GO" id="GO:0006508">
    <property type="term" value="P:proteolysis"/>
    <property type="evidence" value="ECO:0007669"/>
    <property type="project" value="InterPro"/>
</dbReference>
<evidence type="ECO:0000256" key="4">
    <source>
        <dbReference type="PIRSR" id="PIRSR601548-1"/>
    </source>
</evidence>
<feature type="binding site" evidence="8">
    <location>
        <position position="389"/>
    </location>
    <ligand>
        <name>Zn(2+)</name>
        <dbReference type="ChEBI" id="CHEBI:29105"/>
        <label>2</label>
        <note>catalytic</note>
    </ligand>
</feature>
<dbReference type="PANTHER" id="PTHR10514:SF27">
    <property type="entry name" value="ANGIOTENSIN-CONVERTING ENZYME"/>
    <property type="match status" value="1"/>
</dbReference>
<dbReference type="Gene3D" id="1.10.1370.30">
    <property type="match status" value="1"/>
</dbReference>
<gene>
    <name evidence="9" type="ORF">BSF38_03282</name>
</gene>
<dbReference type="GO" id="GO:0008237">
    <property type="term" value="F:metallopeptidase activity"/>
    <property type="evidence" value="ECO:0007669"/>
    <property type="project" value="InterPro"/>
</dbReference>
<dbReference type="STRING" id="1387353.BSF38_03282"/>
<dbReference type="EMBL" id="CP019082">
    <property type="protein sequence ID" value="APW61754.1"/>
    <property type="molecule type" value="Genomic_DNA"/>
</dbReference>
<evidence type="ECO:0000256" key="8">
    <source>
        <dbReference type="PIRSR" id="PIRSR601548-8"/>
    </source>
</evidence>
<dbReference type="SUPFAM" id="SSF55486">
    <property type="entry name" value="Metalloproteases ('zincins'), catalytic domain"/>
    <property type="match status" value="1"/>
</dbReference>
<keyword evidence="2" id="KW-1015">Disulfide bond</keyword>
<dbReference type="GO" id="GO:0008241">
    <property type="term" value="F:peptidyl-dipeptidase activity"/>
    <property type="evidence" value="ECO:0007669"/>
    <property type="project" value="InterPro"/>
</dbReference>
<dbReference type="InterPro" id="IPR006311">
    <property type="entry name" value="TAT_signal"/>
</dbReference>
<dbReference type="PANTHER" id="PTHR10514">
    <property type="entry name" value="ANGIOTENSIN-CONVERTING ENZYME"/>
    <property type="match status" value="1"/>
</dbReference>
<feature type="binding site" evidence="6">
    <location>
        <position position="419"/>
    </location>
    <ligand>
        <name>Zn(2+)</name>
        <dbReference type="ChEBI" id="CHEBI:29105"/>
        <label>1</label>
        <note>catalytic</note>
    </ligand>
</feature>
<dbReference type="RefSeq" id="WP_076347354.1">
    <property type="nucleotide sequence ID" value="NZ_CP019082.1"/>
</dbReference>
<accession>A0A1U7CS32</accession>
<feature type="binding site" evidence="8">
    <location>
        <position position="393"/>
    </location>
    <ligand>
        <name>Zn(2+)</name>
        <dbReference type="ChEBI" id="CHEBI:29105"/>
        <label>2</label>
        <note>catalytic</note>
    </ligand>
</feature>
<feature type="binding site" evidence="6">
    <location>
        <position position="389"/>
    </location>
    <ligand>
        <name>Zn(2+)</name>
        <dbReference type="ChEBI" id="CHEBI:29105"/>
        <label>1</label>
        <note>catalytic</note>
    </ligand>
</feature>
<dbReference type="PRINTS" id="PR00791">
    <property type="entry name" value="PEPDIPTASEA"/>
</dbReference>
<dbReference type="Pfam" id="PF01401">
    <property type="entry name" value="Peptidase_M2"/>
    <property type="match status" value="1"/>
</dbReference>
<dbReference type="AlphaFoldDB" id="A0A1U7CS32"/>
<dbReference type="KEGG" id="pbor:BSF38_03282"/>
<sequence>MSRHEHEADAAAKDGGLDRRGFLRIAAGVAVGGAATASATAGQADPGLSQEVDAFLARYVERWLPLDTKASEAAWAAATDVTEAHTAAQVVANQAVNEVVGAPEVIADVTRFLAQKDKLGELQARQLEKIRLRAAEAPGTLPEVVKARTEAEARQSATQDGFVFTVKKADGKIENPSANKIDQVLINSKDLDERKLYWTASKEIGGPLREGVLKLRDLRNQVARKLGFDDFFALQVADYGMTVSQMVGLCDGIVADVKPLYLHLHTWAKHLLAKRYGADVPKGAIPAHWLPNRWGQNWPSLVEGVDMDAPFKGRPREFITEQAERFYTSIGFPKLPPSFWSKSDLYPADPKTGRKKNSHASAWHIDLRDDVRSLMSIEPDNQWFGTAHHELGHIYYYMSYSTPKVPYLLRAGANRAFHEGIGDLIGLASGQRPYLKQVGLLTPEAEKAPAVTFLLDTALDGASVVFLPWSAGVMTHFERDFYAGTIADDALNAGWWRHVRGFQGIEPPAARPETLCDAATKTHINDDPAQYYDYAIGTVLKFQLHDHIAREILKQDPRECNYFGNKKVGDFLRGILELGATRDWNAVLREATGEGLTARPLVAYFEPLLKWLETENKGRALGWPEPTEKS</sequence>
<feature type="active site" description="Proton donor 1" evidence="4">
    <location>
        <position position="523"/>
    </location>
</feature>
<keyword evidence="6" id="KW-0862">Zinc</keyword>
<feature type="active site" description="Proton acceptor 2" evidence="7">
    <location>
        <position position="390"/>
    </location>
</feature>
<evidence type="ECO:0000256" key="2">
    <source>
        <dbReference type="ARBA" id="ARBA00023157"/>
    </source>
</evidence>
<evidence type="ECO:0000256" key="1">
    <source>
        <dbReference type="ARBA" id="ARBA00022729"/>
    </source>
</evidence>
<evidence type="ECO:0008006" key="11">
    <source>
        <dbReference type="Google" id="ProtNLM"/>
    </source>
</evidence>
<feature type="binding site" evidence="8">
    <location>
        <position position="419"/>
    </location>
    <ligand>
        <name>Zn(2+)</name>
        <dbReference type="ChEBI" id="CHEBI:29105"/>
        <label>2</label>
        <note>catalytic</note>
    </ligand>
</feature>
<protein>
    <recommendedName>
        <fullName evidence="11">Angiotensin-converting enzyme</fullName>
    </recommendedName>
</protein>
<dbReference type="CDD" id="cd06461">
    <property type="entry name" value="M2_ACE"/>
    <property type="match status" value="1"/>
</dbReference>
<dbReference type="GO" id="GO:0016020">
    <property type="term" value="C:membrane"/>
    <property type="evidence" value="ECO:0007669"/>
    <property type="project" value="InterPro"/>
</dbReference>
<evidence type="ECO:0000256" key="7">
    <source>
        <dbReference type="PIRSR" id="PIRSR601548-6"/>
    </source>
</evidence>
<feature type="binding site" evidence="5">
    <location>
        <position position="239"/>
    </location>
    <ligand>
        <name>chloride</name>
        <dbReference type="ChEBI" id="CHEBI:17996"/>
        <label>1</label>
    </ligand>
</feature>
<evidence type="ECO:0000256" key="6">
    <source>
        <dbReference type="PIRSR" id="PIRSR601548-3"/>
    </source>
</evidence>
<feature type="active site" description="Proton acceptor 1" evidence="4">
    <location>
        <position position="390"/>
    </location>
</feature>
<reference evidence="10" key="1">
    <citation type="submission" date="2016-12" db="EMBL/GenBank/DDBJ databases">
        <title>Comparative genomics of four Isosphaeraceae planctomycetes: a common pool of plasmids and glycoside hydrolase genes.</title>
        <authorList>
            <person name="Ivanova A."/>
        </authorList>
    </citation>
    <scope>NUCLEOTIDE SEQUENCE [LARGE SCALE GENOMIC DNA]</scope>
    <source>
        <strain evidence="10">PX4</strain>
    </source>
</reference>
<organism evidence="9 10">
    <name type="scientific">Paludisphaera borealis</name>
    <dbReference type="NCBI Taxonomy" id="1387353"/>
    <lineage>
        <taxon>Bacteria</taxon>
        <taxon>Pseudomonadati</taxon>
        <taxon>Planctomycetota</taxon>
        <taxon>Planctomycetia</taxon>
        <taxon>Isosphaerales</taxon>
        <taxon>Isosphaeraceae</taxon>
        <taxon>Paludisphaera</taxon>
    </lineage>
</organism>
<evidence type="ECO:0000256" key="5">
    <source>
        <dbReference type="PIRSR" id="PIRSR601548-2"/>
    </source>
</evidence>
<name>A0A1U7CS32_9BACT</name>
<dbReference type="InterPro" id="IPR001548">
    <property type="entry name" value="Peptidase_M2"/>
</dbReference>
<dbReference type="Proteomes" id="UP000186309">
    <property type="component" value="Chromosome"/>
</dbReference>
<proteinExistence type="predicted"/>
<feature type="binding site" evidence="6">
    <location>
        <position position="393"/>
    </location>
    <ligand>
        <name>Zn(2+)</name>
        <dbReference type="ChEBI" id="CHEBI:29105"/>
        <label>1</label>
        <note>catalytic</note>
    </ligand>
</feature>
<evidence type="ECO:0000256" key="3">
    <source>
        <dbReference type="ARBA" id="ARBA00023180"/>
    </source>
</evidence>
<keyword evidence="1" id="KW-0732">Signal</keyword>
<keyword evidence="3" id="KW-0325">Glycoprotein</keyword>
<dbReference type="PROSITE" id="PS52011">
    <property type="entry name" value="PEPTIDASE_M2"/>
    <property type="match status" value="1"/>
</dbReference>